<organism evidence="3 4">
    <name type="scientific">Meiothermus luteus</name>
    <dbReference type="NCBI Taxonomy" id="2026184"/>
    <lineage>
        <taxon>Bacteria</taxon>
        <taxon>Thermotogati</taxon>
        <taxon>Deinococcota</taxon>
        <taxon>Deinococci</taxon>
        <taxon>Thermales</taxon>
        <taxon>Thermaceae</taxon>
        <taxon>Meiothermus</taxon>
    </lineage>
</organism>
<name>A0A399EDV9_9DEIN</name>
<proteinExistence type="predicted"/>
<dbReference type="InterPro" id="IPR005105">
    <property type="entry name" value="GlnD_Uridyltrans_N"/>
</dbReference>
<dbReference type="InterPro" id="IPR043519">
    <property type="entry name" value="NT_sf"/>
</dbReference>
<dbReference type="SUPFAM" id="SSF81301">
    <property type="entry name" value="Nucleotidyltransferase"/>
    <property type="match status" value="1"/>
</dbReference>
<dbReference type="Gene3D" id="1.20.120.330">
    <property type="entry name" value="Nucleotidyltransferases domain 2"/>
    <property type="match status" value="1"/>
</dbReference>
<keyword evidence="4" id="KW-1185">Reference proteome</keyword>
<feature type="domain" description="Protein-PII uridylyltransferase N-terminal" evidence="1">
    <location>
        <begin position="55"/>
        <end position="185"/>
    </location>
</feature>
<evidence type="ECO:0000313" key="3">
    <source>
        <dbReference type="EMBL" id="RIH81359.1"/>
    </source>
</evidence>
<dbReference type="GO" id="GO:0008773">
    <property type="term" value="F:[protein-PII] uridylyltransferase activity"/>
    <property type="evidence" value="ECO:0007669"/>
    <property type="project" value="InterPro"/>
</dbReference>
<dbReference type="Pfam" id="PF03445">
    <property type="entry name" value="DUF294"/>
    <property type="match status" value="1"/>
</dbReference>
<sequence>MEAQGIHHLPLLEGDRVVGLLTDRLFLRRWLQTPLTLLRRLEQGEAGLLAEYREQLYAIVRQMVAAGFSVPAITRQVSLLNDALTRSLLRRAEARLGPPPRPYAWLALGSEGRTEQALLTDQDNALVYQDPSAQGYFQALAQAVLEGLSEAGFPPCPGGYMADRWSFALPEWAARFRAWLEAPEGDALLEAQIFLDFRAVAGGLPLEPLHGFLRQAAQSRPFLTALARSALVFTPPLGFLGRIHWEAGQVNLKKGGIAAIVALARVYGLEAGSLARSTLERLRAAAEARLIPKDEAEDLSEAFLFLSHLRLKHQLGALERGEPPSNRAAQSSLSPREEQVLRQVFLRIRQAQQALAARFRLSVL</sequence>
<gene>
    <name evidence="3" type="ORF">Mlute_02826</name>
</gene>
<reference evidence="3 4" key="1">
    <citation type="submission" date="2018-08" db="EMBL/GenBank/DDBJ databases">
        <title>Meiothermus luteus KCTC 52599 genome sequencing project.</title>
        <authorList>
            <person name="Da Costa M.S."/>
            <person name="Albuquerque L."/>
            <person name="Raposo P."/>
            <person name="Froufe H.J.C."/>
            <person name="Barroso C.S."/>
            <person name="Egas C."/>
        </authorList>
    </citation>
    <scope>NUCLEOTIDE SEQUENCE [LARGE SCALE GENOMIC DNA]</scope>
    <source>
        <strain evidence="3 4">KCTC 52599</strain>
    </source>
</reference>
<dbReference type="Pfam" id="PF10335">
    <property type="entry name" value="DUF294_C"/>
    <property type="match status" value="1"/>
</dbReference>
<dbReference type="Proteomes" id="UP000265800">
    <property type="component" value="Unassembled WGS sequence"/>
</dbReference>
<protein>
    <recommendedName>
        <fullName evidence="5">CBS domain-containing protein</fullName>
    </recommendedName>
</protein>
<feature type="domain" description="DUF294" evidence="2">
    <location>
        <begin position="221"/>
        <end position="359"/>
    </location>
</feature>
<evidence type="ECO:0000259" key="1">
    <source>
        <dbReference type="Pfam" id="PF03445"/>
    </source>
</evidence>
<dbReference type="CDD" id="cd05401">
    <property type="entry name" value="NT_GlnE_GlnD_like"/>
    <property type="match status" value="1"/>
</dbReference>
<evidence type="ECO:0008006" key="5">
    <source>
        <dbReference type="Google" id="ProtNLM"/>
    </source>
</evidence>
<dbReference type="EMBL" id="QWKZ01000170">
    <property type="protein sequence ID" value="RIH81359.1"/>
    <property type="molecule type" value="Genomic_DNA"/>
</dbReference>
<dbReference type="InterPro" id="IPR018821">
    <property type="entry name" value="DUF294_put_nucleoTrafse_sb-bd"/>
</dbReference>
<evidence type="ECO:0000259" key="2">
    <source>
        <dbReference type="Pfam" id="PF10335"/>
    </source>
</evidence>
<dbReference type="Gene3D" id="3.30.460.10">
    <property type="entry name" value="Beta Polymerase, domain 2"/>
    <property type="match status" value="1"/>
</dbReference>
<accession>A0A399EDV9</accession>
<evidence type="ECO:0000313" key="4">
    <source>
        <dbReference type="Proteomes" id="UP000265800"/>
    </source>
</evidence>
<dbReference type="AlphaFoldDB" id="A0A399EDV9"/>
<comment type="caution">
    <text evidence="3">The sequence shown here is derived from an EMBL/GenBank/DDBJ whole genome shotgun (WGS) entry which is preliminary data.</text>
</comment>